<reference evidence="3 4" key="1">
    <citation type="journal article" date="2013" name="Nat. Commun.">
        <title>Genome sequence and functional genomic analysis of the oil-degrading bacterium Oleispira antarctica.</title>
        <authorList>
            <person name="Kube M."/>
            <person name="Chernikova T.N."/>
            <person name="Al-Ramahi Y."/>
            <person name="Beloqui A."/>
            <person name="Lopez-Cortez N."/>
            <person name="Guazzaroni M.E."/>
            <person name="Heipieper H.J."/>
            <person name="Klages S."/>
            <person name="Kotsyurbenko O.R."/>
            <person name="Langer I."/>
            <person name="Nechitaylo T.Y."/>
            <person name="Lunsdorf H."/>
            <person name="Fernandez M."/>
            <person name="Juarez S."/>
            <person name="Ciordia S."/>
            <person name="Singer A."/>
            <person name="Kagan O."/>
            <person name="Egorova O."/>
            <person name="Petit P.A."/>
            <person name="Stogios P."/>
            <person name="Kim Y."/>
            <person name="Tchigvintsev A."/>
            <person name="Flick R."/>
            <person name="Denaro R."/>
            <person name="Genovese M."/>
            <person name="Albar J.P."/>
            <person name="Reva O.N."/>
            <person name="Martinez-Gomariz M."/>
            <person name="Tran H."/>
            <person name="Ferrer M."/>
            <person name="Savchenko A."/>
            <person name="Yakunin A.F."/>
            <person name="Yakimov M.M."/>
            <person name="Golyshina O.V."/>
            <person name="Reinhardt R."/>
            <person name="Golyshin P.N."/>
        </authorList>
    </citation>
    <scope>NUCLEOTIDE SEQUENCE [LARGE SCALE GENOMIC DNA]</scope>
</reference>
<proteinExistence type="inferred from homology"/>
<dbReference type="GO" id="GO:0015562">
    <property type="term" value="F:efflux transmembrane transporter activity"/>
    <property type="evidence" value="ECO:0007669"/>
    <property type="project" value="InterPro"/>
</dbReference>
<evidence type="ECO:0000313" key="4">
    <source>
        <dbReference type="Proteomes" id="UP000032749"/>
    </source>
</evidence>
<comment type="similarity">
    <text evidence="1">Belongs to the outer membrane factor (OMF) (TC 1.B.17) family.</text>
</comment>
<dbReference type="Proteomes" id="UP000032749">
    <property type="component" value="Chromosome"/>
</dbReference>
<organism evidence="3 4">
    <name type="scientific">Oleispira antarctica RB-8</name>
    <dbReference type="NCBI Taxonomy" id="698738"/>
    <lineage>
        <taxon>Bacteria</taxon>
        <taxon>Pseudomonadati</taxon>
        <taxon>Pseudomonadota</taxon>
        <taxon>Gammaproteobacteria</taxon>
        <taxon>Oceanospirillales</taxon>
        <taxon>Oceanospirillaceae</taxon>
        <taxon>Oleispira</taxon>
    </lineage>
</organism>
<name>R4YNL9_OLEAN</name>
<dbReference type="Gene3D" id="1.20.1600.10">
    <property type="entry name" value="Outer membrane efflux proteins (OEP)"/>
    <property type="match status" value="1"/>
</dbReference>
<gene>
    <name evidence="3" type="ORF">OLEAN_C05620</name>
</gene>
<dbReference type="EMBL" id="FO203512">
    <property type="protein sequence ID" value="CCK74738.1"/>
    <property type="molecule type" value="Genomic_DNA"/>
</dbReference>
<feature type="coiled-coil region" evidence="2">
    <location>
        <begin position="307"/>
        <end position="341"/>
    </location>
</feature>
<dbReference type="PANTHER" id="PTHR30203">
    <property type="entry name" value="OUTER MEMBRANE CATION EFFLUX PROTEIN"/>
    <property type="match status" value="1"/>
</dbReference>
<dbReference type="InterPro" id="IPR010131">
    <property type="entry name" value="MdtP/NodT-like"/>
</dbReference>
<dbReference type="SUPFAM" id="SSF56954">
    <property type="entry name" value="Outer membrane efflux proteins (OEP)"/>
    <property type="match status" value="1"/>
</dbReference>
<dbReference type="STRING" id="698738.OLEAN_C05620"/>
<protein>
    <submittedName>
        <fullName evidence="3">Outer membrane efflux protein</fullName>
    </submittedName>
</protein>
<dbReference type="KEGG" id="oai:OLEAN_C05620"/>
<accession>R4YNL9</accession>
<dbReference type="InterPro" id="IPR003423">
    <property type="entry name" value="OMP_efflux"/>
</dbReference>
<dbReference type="Pfam" id="PF02321">
    <property type="entry name" value="OEP"/>
    <property type="match status" value="1"/>
</dbReference>
<keyword evidence="2" id="KW-0175">Coiled coil</keyword>
<sequence>MLMLVCSLPAYSLADSTLSGSNLPGSLSLKYALQLTLQQNPQLKAYPYYVRQLDGEAVQADLNPIPRAEIELSSDEATLTLSQNFELGNKRQARVGFTNAKQAQLQAEFEIAKLDVLAETSRRYYQLLALQKQKTLLITRLGQEKRALKIINKRAQAGSVAQADVATMALGLARSNNTLEQLEFGITLQRDALSAMWLGQNNTSQLLGNLAKLPQLPDDKTLTTLISQGINQLPDYRYQVALSRLADSRVSLSQANGSADLKLGLGLRHNDTSDDQSLVLTASMPLSFNNPNRGRIASAQAQQALSYEQLELKRQQLSIELTRIQTRLKKEQQLAQRINNDLLPLASELLGTTQKAYRQGQYSVLQWVDAQNKVFNLEQDLINSQVRIFNHVLELERILGQSIVSTQ</sequence>
<keyword evidence="4" id="KW-1185">Reference proteome</keyword>
<evidence type="ECO:0000256" key="1">
    <source>
        <dbReference type="ARBA" id="ARBA00007613"/>
    </source>
</evidence>
<evidence type="ECO:0000256" key="2">
    <source>
        <dbReference type="SAM" id="Coils"/>
    </source>
</evidence>
<dbReference type="HOGENOM" id="CLU_012817_14_2_6"/>
<evidence type="ECO:0000313" key="3">
    <source>
        <dbReference type="EMBL" id="CCK74738.1"/>
    </source>
</evidence>
<dbReference type="PANTHER" id="PTHR30203:SF24">
    <property type="entry name" value="BLR4935 PROTEIN"/>
    <property type="match status" value="1"/>
</dbReference>
<dbReference type="AlphaFoldDB" id="R4YNL9"/>